<dbReference type="Gene3D" id="1.10.357.10">
    <property type="entry name" value="Tetracycline Repressor, domain 2"/>
    <property type="match status" value="1"/>
</dbReference>
<sequence>MLREERKKELKKHIFFKSIELFKEYGYDNVTVEKIASSCGIAKGTFFNYFPKKEHVLLYLGSSQNEYLQEVVQKYKDEKIKQRLLLIFKELLSIYLENSDLLKLTLTETIRSALKDESRNINIFKETMTTLIEEAKANKTINTRFDSNTIASVLVGIYFNTLISWSVSQDESVHIVSIFERQYEVIWEGIEKDLN</sequence>
<protein>
    <submittedName>
        <fullName evidence="5">TetR/AcrR family transcriptional regulator</fullName>
    </submittedName>
</protein>
<dbReference type="InterPro" id="IPR023772">
    <property type="entry name" value="DNA-bd_HTH_TetR-type_CS"/>
</dbReference>
<gene>
    <name evidence="5" type="ORF">ACFSCX_09805</name>
</gene>
<dbReference type="EMBL" id="JBHUEM010000012">
    <property type="protein sequence ID" value="MFD1736858.1"/>
    <property type="molecule type" value="Genomic_DNA"/>
</dbReference>
<keyword evidence="2 3" id="KW-0238">DNA-binding</keyword>
<dbReference type="PRINTS" id="PR00455">
    <property type="entry name" value="HTHTETR"/>
</dbReference>
<dbReference type="InterPro" id="IPR009057">
    <property type="entry name" value="Homeodomain-like_sf"/>
</dbReference>
<dbReference type="InterPro" id="IPR036271">
    <property type="entry name" value="Tet_transcr_reg_TetR-rel_C_sf"/>
</dbReference>
<dbReference type="PROSITE" id="PS50977">
    <property type="entry name" value="HTH_TETR_2"/>
    <property type="match status" value="1"/>
</dbReference>
<reference evidence="6" key="1">
    <citation type="journal article" date="2019" name="Int. J. Syst. Evol. Microbiol.">
        <title>The Global Catalogue of Microorganisms (GCM) 10K type strain sequencing project: providing services to taxonomists for standard genome sequencing and annotation.</title>
        <authorList>
            <consortium name="The Broad Institute Genomics Platform"/>
            <consortium name="The Broad Institute Genome Sequencing Center for Infectious Disease"/>
            <person name="Wu L."/>
            <person name="Ma J."/>
        </authorList>
    </citation>
    <scope>NUCLEOTIDE SEQUENCE [LARGE SCALE GENOMIC DNA]</scope>
    <source>
        <strain evidence="6">CCUG 49339</strain>
    </source>
</reference>
<feature type="DNA-binding region" description="H-T-H motif" evidence="3">
    <location>
        <begin position="31"/>
        <end position="50"/>
    </location>
</feature>
<evidence type="ECO:0000256" key="3">
    <source>
        <dbReference type="PROSITE-ProRule" id="PRU00335"/>
    </source>
</evidence>
<dbReference type="Pfam" id="PF00440">
    <property type="entry name" value="TetR_N"/>
    <property type="match status" value="1"/>
</dbReference>
<feature type="domain" description="HTH tetR-type" evidence="4">
    <location>
        <begin position="8"/>
        <end position="68"/>
    </location>
</feature>
<name>A0ABW4LRY9_9BACI</name>
<keyword evidence="6" id="KW-1185">Reference proteome</keyword>
<keyword evidence="1" id="KW-0678">Repressor</keyword>
<evidence type="ECO:0000256" key="1">
    <source>
        <dbReference type="ARBA" id="ARBA00022491"/>
    </source>
</evidence>
<proteinExistence type="predicted"/>
<evidence type="ECO:0000256" key="2">
    <source>
        <dbReference type="ARBA" id="ARBA00023125"/>
    </source>
</evidence>
<dbReference type="InterPro" id="IPR050624">
    <property type="entry name" value="HTH-type_Tx_Regulator"/>
</dbReference>
<dbReference type="InterPro" id="IPR001647">
    <property type="entry name" value="HTH_TetR"/>
</dbReference>
<dbReference type="SUPFAM" id="SSF48498">
    <property type="entry name" value="Tetracyclin repressor-like, C-terminal domain"/>
    <property type="match status" value="1"/>
</dbReference>
<accession>A0ABW4LRY9</accession>
<dbReference type="PROSITE" id="PS01081">
    <property type="entry name" value="HTH_TETR_1"/>
    <property type="match status" value="1"/>
</dbReference>
<organism evidence="5 6">
    <name type="scientific">Bacillus salitolerans</name>
    <dbReference type="NCBI Taxonomy" id="1437434"/>
    <lineage>
        <taxon>Bacteria</taxon>
        <taxon>Bacillati</taxon>
        <taxon>Bacillota</taxon>
        <taxon>Bacilli</taxon>
        <taxon>Bacillales</taxon>
        <taxon>Bacillaceae</taxon>
        <taxon>Bacillus</taxon>
    </lineage>
</organism>
<dbReference type="RefSeq" id="WP_377928039.1">
    <property type="nucleotide sequence ID" value="NZ_JBHUEM010000012.1"/>
</dbReference>
<evidence type="ECO:0000313" key="5">
    <source>
        <dbReference type="EMBL" id="MFD1736858.1"/>
    </source>
</evidence>
<dbReference type="SUPFAM" id="SSF46689">
    <property type="entry name" value="Homeodomain-like"/>
    <property type="match status" value="1"/>
</dbReference>
<dbReference type="Proteomes" id="UP001597214">
    <property type="component" value="Unassembled WGS sequence"/>
</dbReference>
<comment type="caution">
    <text evidence="5">The sequence shown here is derived from an EMBL/GenBank/DDBJ whole genome shotgun (WGS) entry which is preliminary data.</text>
</comment>
<evidence type="ECO:0000313" key="6">
    <source>
        <dbReference type="Proteomes" id="UP001597214"/>
    </source>
</evidence>
<dbReference type="PANTHER" id="PTHR43479">
    <property type="entry name" value="ACREF/ENVCD OPERON REPRESSOR-RELATED"/>
    <property type="match status" value="1"/>
</dbReference>
<evidence type="ECO:0000259" key="4">
    <source>
        <dbReference type="PROSITE" id="PS50977"/>
    </source>
</evidence>
<dbReference type="PANTHER" id="PTHR43479:SF11">
    <property type="entry name" value="ACREF_ENVCD OPERON REPRESSOR-RELATED"/>
    <property type="match status" value="1"/>
</dbReference>